<evidence type="ECO:0000313" key="2">
    <source>
        <dbReference type="EMBL" id="KAL1131318.1"/>
    </source>
</evidence>
<dbReference type="AlphaFoldDB" id="A0ABD0Z5G5"/>
<sequence length="288" mass="31593">MYAGTILSRQLSNWDILCKLDLSLLEQIVILKVFGFGTGAIFVTSRDDVFKIGDYFLDDVTKNKALSVSQVEELCGKKVIKFDSGHSHLVALTKDGHVFTCGRNFRGQLGTGDTIDRSEFLTVKIPEGENVADVVCSSNSTVLLTRSGKVFTWIHSYKQISKGGPNRFKELVLLICLDFPDGVTISTLACGSDHMAALSKTGQVYAWGCNYHGCLGVKSHLAILQKPKLVLGLNRVTKIACGMYYTVVLTSGGKVRLWGSLWGLMPHFSGRTVATSPIQIKELQRDHS</sequence>
<keyword evidence="3" id="KW-1185">Reference proteome</keyword>
<gene>
    <name evidence="2" type="ORF">AAG570_010936</name>
</gene>
<dbReference type="InterPro" id="IPR009091">
    <property type="entry name" value="RCC1/BLIP-II"/>
</dbReference>
<accession>A0ABD0Z5G5</accession>
<evidence type="ECO:0000313" key="3">
    <source>
        <dbReference type="Proteomes" id="UP001558652"/>
    </source>
</evidence>
<name>A0ABD0Z5G5_9HEMI</name>
<dbReference type="Pfam" id="PF00415">
    <property type="entry name" value="RCC1"/>
    <property type="match status" value="2"/>
</dbReference>
<dbReference type="EMBL" id="JBFDAA010000006">
    <property type="protein sequence ID" value="KAL1131318.1"/>
    <property type="molecule type" value="Genomic_DNA"/>
</dbReference>
<dbReference type="InterPro" id="IPR051553">
    <property type="entry name" value="Ran_GTPase-activating"/>
</dbReference>
<feature type="repeat" description="RCC1" evidence="1">
    <location>
        <begin position="96"/>
        <end position="147"/>
    </location>
</feature>
<dbReference type="Gene3D" id="2.130.10.30">
    <property type="entry name" value="Regulator of chromosome condensation 1/beta-lactamase-inhibitor protein II"/>
    <property type="match status" value="1"/>
</dbReference>
<dbReference type="InterPro" id="IPR000408">
    <property type="entry name" value="Reg_chr_condens"/>
</dbReference>
<feature type="repeat" description="RCC1" evidence="1">
    <location>
        <begin position="202"/>
        <end position="252"/>
    </location>
</feature>
<organism evidence="2 3">
    <name type="scientific">Ranatra chinensis</name>
    <dbReference type="NCBI Taxonomy" id="642074"/>
    <lineage>
        <taxon>Eukaryota</taxon>
        <taxon>Metazoa</taxon>
        <taxon>Ecdysozoa</taxon>
        <taxon>Arthropoda</taxon>
        <taxon>Hexapoda</taxon>
        <taxon>Insecta</taxon>
        <taxon>Pterygota</taxon>
        <taxon>Neoptera</taxon>
        <taxon>Paraneoptera</taxon>
        <taxon>Hemiptera</taxon>
        <taxon>Heteroptera</taxon>
        <taxon>Panheteroptera</taxon>
        <taxon>Nepomorpha</taxon>
        <taxon>Nepidae</taxon>
        <taxon>Ranatrinae</taxon>
        <taxon>Ranatra</taxon>
    </lineage>
</organism>
<dbReference type="PRINTS" id="PR00633">
    <property type="entry name" value="RCCNDNSATION"/>
</dbReference>
<reference evidence="2 3" key="1">
    <citation type="submission" date="2024-07" db="EMBL/GenBank/DDBJ databases">
        <title>Chromosome-level genome assembly of the water stick insect Ranatra chinensis (Heteroptera: Nepidae).</title>
        <authorList>
            <person name="Liu X."/>
        </authorList>
    </citation>
    <scope>NUCLEOTIDE SEQUENCE [LARGE SCALE GENOMIC DNA]</scope>
    <source>
        <strain evidence="2">Cailab_2021Rc</strain>
        <tissue evidence="2">Muscle</tissue>
    </source>
</reference>
<dbReference type="PANTHER" id="PTHR45982">
    <property type="entry name" value="REGULATOR OF CHROMOSOME CONDENSATION"/>
    <property type="match status" value="1"/>
</dbReference>
<evidence type="ECO:0000256" key="1">
    <source>
        <dbReference type="PROSITE-ProRule" id="PRU00235"/>
    </source>
</evidence>
<protein>
    <submittedName>
        <fullName evidence="2">Uncharacterized protein</fullName>
    </submittedName>
</protein>
<comment type="caution">
    <text evidence="2">The sequence shown here is derived from an EMBL/GenBank/DDBJ whole genome shotgun (WGS) entry which is preliminary data.</text>
</comment>
<dbReference type="SUPFAM" id="SSF50985">
    <property type="entry name" value="RCC1/BLIP-II"/>
    <property type="match status" value="1"/>
</dbReference>
<dbReference type="PANTHER" id="PTHR45982:SF1">
    <property type="entry name" value="REGULATOR OF CHROMOSOME CONDENSATION"/>
    <property type="match status" value="1"/>
</dbReference>
<proteinExistence type="predicted"/>
<dbReference type="Proteomes" id="UP001558652">
    <property type="component" value="Unassembled WGS sequence"/>
</dbReference>
<dbReference type="PROSITE" id="PS50012">
    <property type="entry name" value="RCC1_3"/>
    <property type="match status" value="2"/>
</dbReference>